<proteinExistence type="predicted"/>
<protein>
    <submittedName>
        <fullName evidence="1">Uncharacterized protein</fullName>
    </submittedName>
</protein>
<sequence length="71" mass="8336">MKYSSRHAREALAMSGWSSKGEGPFPELWIWMKLSRIWMKESMVSEAVGCWAKWFVLSRKIKEASITYLSY</sequence>
<dbReference type="Proteomes" id="UP000634136">
    <property type="component" value="Unassembled WGS sequence"/>
</dbReference>
<keyword evidence="2" id="KW-1185">Reference proteome</keyword>
<organism evidence="1 2">
    <name type="scientific">Senna tora</name>
    <dbReference type="NCBI Taxonomy" id="362788"/>
    <lineage>
        <taxon>Eukaryota</taxon>
        <taxon>Viridiplantae</taxon>
        <taxon>Streptophyta</taxon>
        <taxon>Embryophyta</taxon>
        <taxon>Tracheophyta</taxon>
        <taxon>Spermatophyta</taxon>
        <taxon>Magnoliopsida</taxon>
        <taxon>eudicotyledons</taxon>
        <taxon>Gunneridae</taxon>
        <taxon>Pentapetalae</taxon>
        <taxon>rosids</taxon>
        <taxon>fabids</taxon>
        <taxon>Fabales</taxon>
        <taxon>Fabaceae</taxon>
        <taxon>Caesalpinioideae</taxon>
        <taxon>Cassia clade</taxon>
        <taxon>Senna</taxon>
    </lineage>
</organism>
<gene>
    <name evidence="1" type="ORF">G2W53_003524</name>
</gene>
<reference evidence="1" key="1">
    <citation type="submission" date="2020-09" db="EMBL/GenBank/DDBJ databases">
        <title>Genome-Enabled Discovery of Anthraquinone Biosynthesis in Senna tora.</title>
        <authorList>
            <person name="Kang S.-H."/>
            <person name="Pandey R.P."/>
            <person name="Lee C.-M."/>
            <person name="Sim J.-S."/>
            <person name="Jeong J.-T."/>
            <person name="Choi B.-S."/>
            <person name="Jung M."/>
            <person name="Ginzburg D."/>
            <person name="Zhao K."/>
            <person name="Won S.Y."/>
            <person name="Oh T.-J."/>
            <person name="Yu Y."/>
            <person name="Kim N.-H."/>
            <person name="Lee O.R."/>
            <person name="Lee T.-H."/>
            <person name="Bashyal P."/>
            <person name="Kim T.-S."/>
            <person name="Lee W.-H."/>
            <person name="Kawkins C."/>
            <person name="Kim C.-K."/>
            <person name="Kim J.S."/>
            <person name="Ahn B.O."/>
            <person name="Rhee S.Y."/>
            <person name="Sohng J.K."/>
        </authorList>
    </citation>
    <scope>NUCLEOTIDE SEQUENCE</scope>
    <source>
        <tissue evidence="1">Leaf</tissue>
    </source>
</reference>
<evidence type="ECO:0000313" key="1">
    <source>
        <dbReference type="EMBL" id="KAF7841226.1"/>
    </source>
</evidence>
<dbReference type="AlphaFoldDB" id="A0A835CFU3"/>
<dbReference type="EMBL" id="JAAIUW010000002">
    <property type="protein sequence ID" value="KAF7841226.1"/>
    <property type="molecule type" value="Genomic_DNA"/>
</dbReference>
<name>A0A835CFU3_9FABA</name>
<comment type="caution">
    <text evidence="1">The sequence shown here is derived from an EMBL/GenBank/DDBJ whole genome shotgun (WGS) entry which is preliminary data.</text>
</comment>
<evidence type="ECO:0000313" key="2">
    <source>
        <dbReference type="Proteomes" id="UP000634136"/>
    </source>
</evidence>
<accession>A0A835CFU3</accession>